<evidence type="ECO:0000313" key="1">
    <source>
        <dbReference type="EMBL" id="CAF0842247.1"/>
    </source>
</evidence>
<dbReference type="EMBL" id="CAJNOC010001179">
    <property type="protein sequence ID" value="CAF0842247.1"/>
    <property type="molecule type" value="Genomic_DNA"/>
</dbReference>
<proteinExistence type="predicted"/>
<accession>A0A813VA08</accession>
<evidence type="ECO:0000313" key="2">
    <source>
        <dbReference type="Proteomes" id="UP000663879"/>
    </source>
</evidence>
<sequence length="93" mass="10959">MTQSFHIYDFFESLINNSDYNYKQLVGKKIVNNDQQTIIEDSVEPPKVVIHLNDENVHKSEIVNIYDVYIKDPEFKHGKSRNIRAKNCGLFDR</sequence>
<name>A0A813VA08_9BILA</name>
<comment type="caution">
    <text evidence="1">The sequence shown here is derived from an EMBL/GenBank/DDBJ whole genome shotgun (WGS) entry which is preliminary data.</text>
</comment>
<reference evidence="1" key="1">
    <citation type="submission" date="2021-02" db="EMBL/GenBank/DDBJ databases">
        <authorList>
            <person name="Nowell W R."/>
        </authorList>
    </citation>
    <scope>NUCLEOTIDE SEQUENCE</scope>
    <source>
        <strain evidence="1">Ploen Becks lab</strain>
    </source>
</reference>
<keyword evidence="2" id="KW-1185">Reference proteome</keyword>
<gene>
    <name evidence="1" type="ORF">OXX778_LOCUS8517</name>
</gene>
<organism evidence="1 2">
    <name type="scientific">Brachionus calyciflorus</name>
    <dbReference type="NCBI Taxonomy" id="104777"/>
    <lineage>
        <taxon>Eukaryota</taxon>
        <taxon>Metazoa</taxon>
        <taxon>Spiralia</taxon>
        <taxon>Gnathifera</taxon>
        <taxon>Rotifera</taxon>
        <taxon>Eurotatoria</taxon>
        <taxon>Monogononta</taxon>
        <taxon>Pseudotrocha</taxon>
        <taxon>Ploima</taxon>
        <taxon>Brachionidae</taxon>
        <taxon>Brachionus</taxon>
    </lineage>
</organism>
<dbReference type="Proteomes" id="UP000663879">
    <property type="component" value="Unassembled WGS sequence"/>
</dbReference>
<protein>
    <submittedName>
        <fullName evidence="1">Uncharacterized protein</fullName>
    </submittedName>
</protein>
<dbReference type="AlphaFoldDB" id="A0A813VA08"/>